<proteinExistence type="predicted"/>
<gene>
    <name evidence="1" type="ORF">EV678_2253</name>
</gene>
<accession>A0ABY0INC2</accession>
<reference evidence="1 2" key="1">
    <citation type="submission" date="2019-02" db="EMBL/GenBank/DDBJ databases">
        <title>Genomic Encyclopedia of Type Strains, Phase IV (KMG-IV): sequencing the most valuable type-strain genomes for metagenomic binning, comparative biology and taxonomic classification.</title>
        <authorList>
            <person name="Goeker M."/>
        </authorList>
    </citation>
    <scope>NUCLEOTIDE SEQUENCE [LARGE SCALE GENOMIC DNA]</scope>
    <source>
        <strain evidence="1 2">DSM 21223</strain>
    </source>
</reference>
<dbReference type="InterPro" id="IPR025612">
    <property type="entry name" value="YqjK"/>
</dbReference>
<keyword evidence="2" id="KW-1185">Reference proteome</keyword>
<name>A0ABY0INC2_9RHOO</name>
<comment type="caution">
    <text evidence="1">The sequence shown here is derived from an EMBL/GenBank/DDBJ whole genome shotgun (WGS) entry which is preliminary data.</text>
</comment>
<dbReference type="Pfam" id="PF13997">
    <property type="entry name" value="YqjK"/>
    <property type="match status" value="1"/>
</dbReference>
<protein>
    <submittedName>
        <fullName evidence="1">YqjK-like protein</fullName>
    </submittedName>
</protein>
<dbReference type="Proteomes" id="UP000292136">
    <property type="component" value="Unassembled WGS sequence"/>
</dbReference>
<evidence type="ECO:0000313" key="1">
    <source>
        <dbReference type="EMBL" id="RZT76377.1"/>
    </source>
</evidence>
<sequence length="102" mass="11703">MNERLLELAHKRGRLSAKIQAQREALARDSWPLATTLGAADTGAQGLRWLREHPGTVGAGLAFSFILRPKRVFRWLRRGYFGWKTYVALRQRLNDLSQRSRG</sequence>
<evidence type="ECO:0000313" key="2">
    <source>
        <dbReference type="Proteomes" id="UP000292136"/>
    </source>
</evidence>
<organism evidence="1 2">
    <name type="scientific">Azospira oryzae</name>
    <dbReference type="NCBI Taxonomy" id="146939"/>
    <lineage>
        <taxon>Bacteria</taxon>
        <taxon>Pseudomonadati</taxon>
        <taxon>Pseudomonadota</taxon>
        <taxon>Betaproteobacteria</taxon>
        <taxon>Rhodocyclales</taxon>
        <taxon>Rhodocyclaceae</taxon>
        <taxon>Azospira</taxon>
    </lineage>
</organism>
<dbReference type="EMBL" id="SHKM01000002">
    <property type="protein sequence ID" value="RZT76377.1"/>
    <property type="molecule type" value="Genomic_DNA"/>
</dbReference>
<dbReference type="RefSeq" id="WP_014235976.1">
    <property type="nucleotide sequence ID" value="NZ_SHKM01000002.1"/>
</dbReference>